<keyword evidence="3" id="KW-1185">Reference proteome</keyword>
<evidence type="ECO:0000313" key="3">
    <source>
        <dbReference type="Proteomes" id="UP001175228"/>
    </source>
</evidence>
<name>A0AA39QFA8_9AGAR</name>
<keyword evidence="1" id="KW-0472">Membrane</keyword>
<keyword evidence="1" id="KW-1133">Transmembrane helix</keyword>
<dbReference type="Proteomes" id="UP001175228">
    <property type="component" value="Unassembled WGS sequence"/>
</dbReference>
<comment type="caution">
    <text evidence="2">The sequence shown here is derived from an EMBL/GenBank/DDBJ whole genome shotgun (WGS) entry which is preliminary data.</text>
</comment>
<proteinExistence type="predicted"/>
<protein>
    <submittedName>
        <fullName evidence="2">Uncharacterized protein</fullName>
    </submittedName>
</protein>
<reference evidence="2" key="1">
    <citation type="submission" date="2023-06" db="EMBL/GenBank/DDBJ databases">
        <authorList>
            <consortium name="Lawrence Berkeley National Laboratory"/>
            <person name="Ahrendt S."/>
            <person name="Sahu N."/>
            <person name="Indic B."/>
            <person name="Wong-Bajracharya J."/>
            <person name="Merenyi Z."/>
            <person name="Ke H.-M."/>
            <person name="Monk M."/>
            <person name="Kocsube S."/>
            <person name="Drula E."/>
            <person name="Lipzen A."/>
            <person name="Balint B."/>
            <person name="Henrissat B."/>
            <person name="Andreopoulos B."/>
            <person name="Martin F.M."/>
            <person name="Harder C.B."/>
            <person name="Rigling D."/>
            <person name="Ford K.L."/>
            <person name="Foster G.D."/>
            <person name="Pangilinan J."/>
            <person name="Papanicolaou A."/>
            <person name="Barry K."/>
            <person name="LaButti K."/>
            <person name="Viragh M."/>
            <person name="Koriabine M."/>
            <person name="Yan M."/>
            <person name="Riley R."/>
            <person name="Champramary S."/>
            <person name="Plett K.L."/>
            <person name="Tsai I.J."/>
            <person name="Slot J."/>
            <person name="Sipos G."/>
            <person name="Plett J."/>
            <person name="Nagy L.G."/>
            <person name="Grigoriev I.V."/>
        </authorList>
    </citation>
    <scope>NUCLEOTIDE SEQUENCE</scope>
    <source>
        <strain evidence="2">HWK02</strain>
    </source>
</reference>
<feature type="transmembrane region" description="Helical" evidence="1">
    <location>
        <begin position="26"/>
        <end position="47"/>
    </location>
</feature>
<dbReference type="AlphaFoldDB" id="A0AA39QFA8"/>
<evidence type="ECO:0000256" key="1">
    <source>
        <dbReference type="SAM" id="Phobius"/>
    </source>
</evidence>
<keyword evidence="1" id="KW-0812">Transmembrane</keyword>
<dbReference type="EMBL" id="JAUEPU010000006">
    <property type="protein sequence ID" value="KAK0501835.1"/>
    <property type="molecule type" value="Genomic_DNA"/>
</dbReference>
<accession>A0AA39QFA8</accession>
<evidence type="ECO:0000313" key="2">
    <source>
        <dbReference type="EMBL" id="KAK0501835.1"/>
    </source>
</evidence>
<organism evidence="2 3">
    <name type="scientific">Armillaria luteobubalina</name>
    <dbReference type="NCBI Taxonomy" id="153913"/>
    <lineage>
        <taxon>Eukaryota</taxon>
        <taxon>Fungi</taxon>
        <taxon>Dikarya</taxon>
        <taxon>Basidiomycota</taxon>
        <taxon>Agaricomycotina</taxon>
        <taxon>Agaricomycetes</taxon>
        <taxon>Agaricomycetidae</taxon>
        <taxon>Agaricales</taxon>
        <taxon>Marasmiineae</taxon>
        <taxon>Physalacriaceae</taxon>
        <taxon>Armillaria</taxon>
    </lineage>
</organism>
<gene>
    <name evidence="2" type="ORF">EDD18DRAFT_1101550</name>
</gene>
<sequence>MGIQQIILESITVVCAGAIMGRQCRILWTFLGLLTLSTIASLLLYLLPVEPANDIYYFYLCIAARAKANYVSDVRRFNFSVPLSVSIAGITATRMLCRLQK</sequence>